<evidence type="ECO:0000256" key="1">
    <source>
        <dbReference type="ARBA" id="ARBA00009437"/>
    </source>
</evidence>
<keyword evidence="4" id="KW-0804">Transcription</keyword>
<evidence type="ECO:0000313" key="6">
    <source>
        <dbReference type="EMBL" id="MDG6895348.1"/>
    </source>
</evidence>
<keyword evidence="2" id="KW-0805">Transcription regulation</keyword>
<accession>A0A9X4SLS7</accession>
<comment type="caution">
    <text evidence="6">The sequence shown here is derived from an EMBL/GenBank/DDBJ whole genome shotgun (WGS) entry which is preliminary data.</text>
</comment>
<evidence type="ECO:0000256" key="3">
    <source>
        <dbReference type="ARBA" id="ARBA00023125"/>
    </source>
</evidence>
<dbReference type="InterPro" id="IPR000847">
    <property type="entry name" value="LysR_HTH_N"/>
</dbReference>
<reference evidence="6" key="1">
    <citation type="submission" date="2016-03" db="EMBL/GenBank/DDBJ databases">
        <title>Co-evolution between Pasteurellaceae and their hosts.</title>
        <authorList>
            <person name="Hansen M.J."/>
            <person name="Bojesen A.M."/>
            <person name="Planet P."/>
        </authorList>
    </citation>
    <scope>NUCLEOTIDE SEQUENCE</scope>
    <source>
        <strain evidence="6">146/S8/89</strain>
    </source>
</reference>
<keyword evidence="3" id="KW-0238">DNA-binding</keyword>
<dbReference type="AlphaFoldDB" id="A0A9X4SLS7"/>
<dbReference type="CDD" id="cd08422">
    <property type="entry name" value="PBP2_CrgA_like"/>
    <property type="match status" value="1"/>
</dbReference>
<dbReference type="Pfam" id="PF03466">
    <property type="entry name" value="LysR_substrate"/>
    <property type="match status" value="1"/>
</dbReference>
<evidence type="ECO:0000313" key="7">
    <source>
        <dbReference type="Proteomes" id="UP001155500"/>
    </source>
</evidence>
<dbReference type="SUPFAM" id="SSF46785">
    <property type="entry name" value="Winged helix' DNA-binding domain"/>
    <property type="match status" value="1"/>
</dbReference>
<dbReference type="Pfam" id="PF00126">
    <property type="entry name" value="HTH_1"/>
    <property type="match status" value="1"/>
</dbReference>
<dbReference type="Gene3D" id="3.40.190.290">
    <property type="match status" value="1"/>
</dbReference>
<evidence type="ECO:0000256" key="2">
    <source>
        <dbReference type="ARBA" id="ARBA00023015"/>
    </source>
</evidence>
<comment type="similarity">
    <text evidence="1">Belongs to the LysR transcriptional regulatory family.</text>
</comment>
<dbReference type="Gene3D" id="1.10.10.10">
    <property type="entry name" value="Winged helix-like DNA-binding domain superfamily/Winged helix DNA-binding domain"/>
    <property type="match status" value="1"/>
</dbReference>
<dbReference type="PANTHER" id="PTHR30537:SF3">
    <property type="entry name" value="TRANSCRIPTIONAL REGULATORY PROTEIN"/>
    <property type="match status" value="1"/>
</dbReference>
<dbReference type="RefSeq" id="WP_279572760.1">
    <property type="nucleotide sequence ID" value="NZ_LWID01000001.1"/>
</dbReference>
<dbReference type="SUPFAM" id="SSF53850">
    <property type="entry name" value="Periplasmic binding protein-like II"/>
    <property type="match status" value="1"/>
</dbReference>
<dbReference type="InterPro" id="IPR058163">
    <property type="entry name" value="LysR-type_TF_proteobact-type"/>
</dbReference>
<organism evidence="6 7">
    <name type="scientific">Volucribacter amazonae</name>
    <dbReference type="NCBI Taxonomy" id="256731"/>
    <lineage>
        <taxon>Bacteria</taxon>
        <taxon>Pseudomonadati</taxon>
        <taxon>Pseudomonadota</taxon>
        <taxon>Gammaproteobacteria</taxon>
        <taxon>Pasteurellales</taxon>
        <taxon>Pasteurellaceae</taxon>
        <taxon>Volucribacter</taxon>
    </lineage>
</organism>
<dbReference type="GO" id="GO:0003700">
    <property type="term" value="F:DNA-binding transcription factor activity"/>
    <property type="evidence" value="ECO:0007669"/>
    <property type="project" value="InterPro"/>
</dbReference>
<dbReference type="Proteomes" id="UP001155500">
    <property type="component" value="Unassembled WGS sequence"/>
</dbReference>
<dbReference type="PANTHER" id="PTHR30537">
    <property type="entry name" value="HTH-TYPE TRANSCRIPTIONAL REGULATOR"/>
    <property type="match status" value="1"/>
</dbReference>
<dbReference type="EMBL" id="LWID01000001">
    <property type="protein sequence ID" value="MDG6895348.1"/>
    <property type="molecule type" value="Genomic_DNA"/>
</dbReference>
<protein>
    <recommendedName>
        <fullName evidence="5">HTH lysR-type domain-containing protein</fullName>
    </recommendedName>
</protein>
<dbReference type="GO" id="GO:0006351">
    <property type="term" value="P:DNA-templated transcription"/>
    <property type="evidence" value="ECO:0007669"/>
    <property type="project" value="TreeGrafter"/>
</dbReference>
<evidence type="ECO:0000256" key="4">
    <source>
        <dbReference type="ARBA" id="ARBA00023163"/>
    </source>
</evidence>
<dbReference type="GO" id="GO:0043565">
    <property type="term" value="F:sequence-specific DNA binding"/>
    <property type="evidence" value="ECO:0007669"/>
    <property type="project" value="TreeGrafter"/>
</dbReference>
<dbReference type="PROSITE" id="PS50931">
    <property type="entry name" value="HTH_LYSR"/>
    <property type="match status" value="1"/>
</dbReference>
<evidence type="ECO:0000259" key="5">
    <source>
        <dbReference type="PROSITE" id="PS50931"/>
    </source>
</evidence>
<name>A0A9X4SLS7_9PAST</name>
<feature type="domain" description="HTH lysR-type" evidence="5">
    <location>
        <begin position="3"/>
        <end position="60"/>
    </location>
</feature>
<sequence length="290" mass="33096">MNVDLNDIRLFVGVVQAGSLSQAEILLNIPKSRLSRRLTQLEQSLGICLMERGKKGIMLNELGSQFFQQAQIMLQNAQLAIDSVQSQSQQPQGLLRLSVSNDIAHAVLAPLLPEYLSLYPAVNLDIEVNNQRIHMIQDGVDIALRVRTIDSEQVVAHKLREINTGIYAHPDYLAHRPALLQPHDLYLHQLLGKSEISHWHFEKNQQKIQIEPLYRIRSGSFQLVAQLVEQAQGVAMLPCNPALIQPHWQRLLSDWQMPRVPLYLLYYKNRGNAPIVRSMIQFLKQKMAEI</sequence>
<keyword evidence="7" id="KW-1185">Reference proteome</keyword>
<dbReference type="InterPro" id="IPR036388">
    <property type="entry name" value="WH-like_DNA-bd_sf"/>
</dbReference>
<dbReference type="InterPro" id="IPR005119">
    <property type="entry name" value="LysR_subst-bd"/>
</dbReference>
<dbReference type="InterPro" id="IPR036390">
    <property type="entry name" value="WH_DNA-bd_sf"/>
</dbReference>
<proteinExistence type="inferred from homology"/>
<gene>
    <name evidence="6" type="ORF">A6A20_06875</name>
</gene>